<feature type="compositionally biased region" description="Basic and acidic residues" evidence="1">
    <location>
        <begin position="75"/>
        <end position="85"/>
    </location>
</feature>
<organism evidence="3 4">
    <name type="scientific">Candidatus Uhrbacteria bacterium RIFCSPLOWO2_02_FULL_48_12</name>
    <dbReference type="NCBI Taxonomy" id="1802407"/>
    <lineage>
        <taxon>Bacteria</taxon>
        <taxon>Candidatus Uhriibacteriota</taxon>
    </lineage>
</organism>
<feature type="transmembrane region" description="Helical" evidence="2">
    <location>
        <begin position="124"/>
        <end position="148"/>
    </location>
</feature>
<proteinExistence type="predicted"/>
<sequence>MPEDANNANLQSVEPAKNGQAKKVMREIILKWIGEGTAPAASELSTKETAPAQSKINIRAAEPADDKQRQAVHEALSRVRPETRNQKTGMAKPINDRRSSQETQALLEKYETSLLARGRRHINIFAWLYGAMWSVFLLGTAVLAIGVYKLGWDGQLTNKLLNYVPLPYGFVRYHPIWYGTYRAEYQAISRFRSQQSASSQSIISPEEIENILVRRTMANDLAWGRGLWVSDSEVVSELNDIAIKARSIDEVERTVQALWGISINEYSRRVIRPYLLKKKLLSALSNDFLIKQRFGRANDLQALDGYLDQLRESTPVIIFR</sequence>
<dbReference type="Proteomes" id="UP000178723">
    <property type="component" value="Unassembled WGS sequence"/>
</dbReference>
<feature type="region of interest" description="Disordered" evidence="1">
    <location>
        <begin position="75"/>
        <end position="98"/>
    </location>
</feature>
<keyword evidence="2" id="KW-0812">Transmembrane</keyword>
<evidence type="ECO:0000256" key="2">
    <source>
        <dbReference type="SAM" id="Phobius"/>
    </source>
</evidence>
<dbReference type="AlphaFoldDB" id="A0A1F7VBR9"/>
<evidence type="ECO:0000256" key="1">
    <source>
        <dbReference type="SAM" id="MobiDB-lite"/>
    </source>
</evidence>
<feature type="region of interest" description="Disordered" evidence="1">
    <location>
        <begin position="1"/>
        <end position="21"/>
    </location>
</feature>
<comment type="caution">
    <text evidence="3">The sequence shown here is derived from an EMBL/GenBank/DDBJ whole genome shotgun (WGS) entry which is preliminary data.</text>
</comment>
<feature type="compositionally biased region" description="Polar residues" evidence="1">
    <location>
        <begin position="1"/>
        <end position="12"/>
    </location>
</feature>
<dbReference type="STRING" id="1802407.A3I40_00915"/>
<name>A0A1F7VBR9_9BACT</name>
<protein>
    <submittedName>
        <fullName evidence="3">Uncharacterized protein</fullName>
    </submittedName>
</protein>
<evidence type="ECO:0000313" key="3">
    <source>
        <dbReference type="EMBL" id="OGL87434.1"/>
    </source>
</evidence>
<keyword evidence="2" id="KW-1133">Transmembrane helix</keyword>
<accession>A0A1F7VBR9</accession>
<reference evidence="3 4" key="1">
    <citation type="journal article" date="2016" name="Nat. Commun.">
        <title>Thousands of microbial genomes shed light on interconnected biogeochemical processes in an aquifer system.</title>
        <authorList>
            <person name="Anantharaman K."/>
            <person name="Brown C.T."/>
            <person name="Hug L.A."/>
            <person name="Sharon I."/>
            <person name="Castelle C.J."/>
            <person name="Probst A.J."/>
            <person name="Thomas B.C."/>
            <person name="Singh A."/>
            <person name="Wilkins M.J."/>
            <person name="Karaoz U."/>
            <person name="Brodie E.L."/>
            <person name="Williams K.H."/>
            <person name="Hubbard S.S."/>
            <person name="Banfield J.F."/>
        </authorList>
    </citation>
    <scope>NUCLEOTIDE SEQUENCE [LARGE SCALE GENOMIC DNA]</scope>
</reference>
<evidence type="ECO:0000313" key="4">
    <source>
        <dbReference type="Proteomes" id="UP000178723"/>
    </source>
</evidence>
<gene>
    <name evidence="3" type="ORF">A3I40_00915</name>
</gene>
<keyword evidence="2" id="KW-0472">Membrane</keyword>
<dbReference type="EMBL" id="MGEP01000011">
    <property type="protein sequence ID" value="OGL87434.1"/>
    <property type="molecule type" value="Genomic_DNA"/>
</dbReference>